<evidence type="ECO:0000256" key="15">
    <source>
        <dbReference type="RuleBase" id="RU004438"/>
    </source>
</evidence>
<feature type="modified residue" description="N4-methylasparagine" evidence="14">
    <location>
        <position position="71"/>
    </location>
</feature>
<dbReference type="PIRSF" id="PIRSF000081">
    <property type="entry name" value="Phycocyanin"/>
    <property type="match status" value="1"/>
</dbReference>
<keyword evidence="11 15" id="KW-0472">Membrane</keyword>
<comment type="subcellular location">
    <subcellularLocation>
        <location evidence="1 15">Cellular thylakoid membrane</location>
        <topology evidence="1 15">Peripheral membrane protein</topology>
        <orientation evidence="1 15">Cytoplasmic side</orientation>
    </subcellularLocation>
</comment>
<comment type="similarity">
    <text evidence="2 15">Belongs to the phycobiliprotein family.</text>
</comment>
<evidence type="ECO:0000256" key="13">
    <source>
        <dbReference type="PIRSR" id="PIRSR000081-1"/>
    </source>
</evidence>
<evidence type="ECO:0000256" key="9">
    <source>
        <dbReference type="ARBA" id="ARBA00022991"/>
    </source>
</evidence>
<dbReference type="InterPro" id="IPR038719">
    <property type="entry name" value="Phycobilisome_asu/bsu_sf"/>
</dbReference>
<keyword evidence="7 15" id="KW-0605">Phycobilisome</keyword>
<keyword evidence="8 15" id="KW-0249">Electron transport</keyword>
<evidence type="ECO:0000256" key="14">
    <source>
        <dbReference type="PIRSR" id="PIRSR000081-2"/>
    </source>
</evidence>
<comment type="caution">
    <text evidence="16">The sequence shown here is derived from an EMBL/GenBank/DDBJ whole genome shotgun (WGS) entry which is preliminary data.</text>
</comment>
<dbReference type="CDD" id="cd12125">
    <property type="entry name" value="APC_alpha"/>
    <property type="match status" value="1"/>
</dbReference>
<dbReference type="SUPFAM" id="SSF46458">
    <property type="entry name" value="Globin-like"/>
    <property type="match status" value="1"/>
</dbReference>
<organism evidence="16 17">
    <name type="scientific">Fischerella major NIES-592</name>
    <dbReference type="NCBI Taxonomy" id="210994"/>
    <lineage>
        <taxon>Bacteria</taxon>
        <taxon>Bacillati</taxon>
        <taxon>Cyanobacteriota</taxon>
        <taxon>Cyanophyceae</taxon>
        <taxon>Nostocales</taxon>
        <taxon>Hapalosiphonaceae</taxon>
        <taxon>Fischerella</taxon>
    </lineage>
</organism>
<evidence type="ECO:0000256" key="3">
    <source>
        <dbReference type="ARBA" id="ARBA00022448"/>
    </source>
</evidence>
<dbReference type="GO" id="GO:0030089">
    <property type="term" value="C:phycobilisome"/>
    <property type="evidence" value="ECO:0007669"/>
    <property type="project" value="UniProtKB-KW"/>
</dbReference>
<dbReference type="OrthoDB" id="510030at2"/>
<gene>
    <name evidence="16" type="ORF">NIES592_22710</name>
</gene>
<evidence type="ECO:0000256" key="2">
    <source>
        <dbReference type="ARBA" id="ARBA00008182"/>
    </source>
</evidence>
<evidence type="ECO:0000256" key="7">
    <source>
        <dbReference type="ARBA" id="ARBA00022738"/>
    </source>
</evidence>
<evidence type="ECO:0000256" key="6">
    <source>
        <dbReference type="ARBA" id="ARBA00022549"/>
    </source>
</evidence>
<dbReference type="RefSeq" id="WP_062246792.1">
    <property type="nucleotide sequence ID" value="NZ_MRCA01000022.1"/>
</dbReference>
<name>A0A1U7GTE7_9CYAN</name>
<dbReference type="AlphaFoldDB" id="A0A1U7GTE7"/>
<keyword evidence="5 15" id="KW-0602">Photosynthesis</keyword>
<keyword evidence="4" id="KW-0488">Methylation</keyword>
<evidence type="ECO:0000256" key="8">
    <source>
        <dbReference type="ARBA" id="ARBA00022982"/>
    </source>
</evidence>
<protein>
    <submittedName>
        <fullName evidence="16">Allophycocyanin</fullName>
    </submittedName>
</protein>
<proteinExistence type="inferred from homology"/>
<dbReference type="PANTHER" id="PTHR34011:SF2">
    <property type="entry name" value="ALLOPHYCOCYANIN ALPHA CHAIN"/>
    <property type="match status" value="1"/>
</dbReference>
<feature type="binding site" evidence="13">
    <location>
        <position position="73"/>
    </location>
    <ligand>
        <name>(2R,3E)-phycocyanobilin</name>
        <dbReference type="ChEBI" id="CHEBI:85275"/>
        <label>1</label>
    </ligand>
</feature>
<dbReference type="InterPro" id="IPR009050">
    <property type="entry name" value="Globin-like_sf"/>
</dbReference>
<evidence type="ECO:0000313" key="17">
    <source>
        <dbReference type="Proteomes" id="UP000186391"/>
    </source>
</evidence>
<evidence type="ECO:0000256" key="12">
    <source>
        <dbReference type="ARBA" id="ARBA00023307"/>
    </source>
</evidence>
<keyword evidence="17" id="KW-1185">Reference proteome</keyword>
<dbReference type="PANTHER" id="PTHR34011">
    <property type="entry name" value="PHYCOBILISOME 32.1 KDA LINKER POLYPEPTIDE, PHYCOCYANIN-ASSOCIATED, ROD 2-RELATED"/>
    <property type="match status" value="1"/>
</dbReference>
<keyword evidence="9 15" id="KW-0157">Chromophore</keyword>
<dbReference type="InterPro" id="IPR012128">
    <property type="entry name" value="Phycobilisome_asu/bsu"/>
</dbReference>
<feature type="binding site" evidence="13">
    <location>
        <position position="71"/>
    </location>
    <ligand>
        <name>(2R,3E)-phycocyanobilin</name>
        <dbReference type="ChEBI" id="CHEBI:85275"/>
        <label>1</label>
    </ligand>
</feature>
<dbReference type="Gene3D" id="1.10.490.20">
    <property type="entry name" value="Phycocyanins"/>
    <property type="match status" value="1"/>
</dbReference>
<feature type="binding site" evidence="13">
    <location>
        <position position="78"/>
    </location>
    <ligand>
        <name>(2R,3E)-phycocyanobilin</name>
        <dbReference type="ChEBI" id="CHEBI:85275"/>
        <label>1</label>
    </ligand>
</feature>
<sequence>MSLVKQVIENADEQMRYPTPGEIRMIQNFCHSGDKRIRIATTLASNQNRLVERASQKFWKRCPVTPSNSGNMRKTASCQRDQGWYIRLVAYCVLAGNEQPLTEIGTVGMQQMYQSLGIPLSNWVEAVRCIKEEAQALLGDEDAAEVTSYFDYIIQALSFPGAPYFMNDGRSDW</sequence>
<dbReference type="Proteomes" id="UP000186391">
    <property type="component" value="Unassembled WGS sequence"/>
</dbReference>
<keyword evidence="3 15" id="KW-0813">Transport</keyword>
<keyword evidence="12 15" id="KW-0089">Bile pigment</keyword>
<evidence type="ECO:0000256" key="1">
    <source>
        <dbReference type="ARBA" id="ARBA00004445"/>
    </source>
</evidence>
<evidence type="ECO:0000256" key="10">
    <source>
        <dbReference type="ARBA" id="ARBA00023078"/>
    </source>
</evidence>
<evidence type="ECO:0000256" key="4">
    <source>
        <dbReference type="ARBA" id="ARBA00022481"/>
    </source>
</evidence>
<dbReference type="GO" id="GO:0031676">
    <property type="term" value="C:plasma membrane-derived thylakoid membrane"/>
    <property type="evidence" value="ECO:0007669"/>
    <property type="project" value="UniProtKB-SubCell"/>
</dbReference>
<evidence type="ECO:0000313" key="16">
    <source>
        <dbReference type="EMBL" id="OKH11133.1"/>
    </source>
</evidence>
<keyword evidence="6" id="KW-0042">Antenna complex</keyword>
<reference evidence="16 17" key="1">
    <citation type="submission" date="2016-11" db="EMBL/GenBank/DDBJ databases">
        <title>Draft Genome Sequences of Nine Cyanobacterial Strains from Diverse Habitats.</title>
        <authorList>
            <person name="Zhu T."/>
            <person name="Hou S."/>
            <person name="Lu X."/>
            <person name="Hess W.R."/>
        </authorList>
    </citation>
    <scope>NUCLEOTIDE SEQUENCE [LARGE SCALE GENOMIC DNA]</scope>
    <source>
        <strain evidence="16 17">NIES-592</strain>
    </source>
</reference>
<dbReference type="GO" id="GO:0015979">
    <property type="term" value="P:photosynthesis"/>
    <property type="evidence" value="ECO:0007669"/>
    <property type="project" value="UniProtKB-KW"/>
</dbReference>
<accession>A0A1U7GTE7</accession>
<dbReference type="Pfam" id="PF00502">
    <property type="entry name" value="Phycobilisome"/>
    <property type="match status" value="1"/>
</dbReference>
<evidence type="ECO:0000256" key="5">
    <source>
        <dbReference type="ARBA" id="ARBA00022531"/>
    </source>
</evidence>
<dbReference type="EMBL" id="MRCA01000022">
    <property type="protein sequence ID" value="OKH11133.1"/>
    <property type="molecule type" value="Genomic_DNA"/>
</dbReference>
<evidence type="ECO:0000256" key="11">
    <source>
        <dbReference type="ARBA" id="ARBA00023136"/>
    </source>
</evidence>
<keyword evidence="10 15" id="KW-0793">Thylakoid</keyword>